<dbReference type="PANTHER" id="PTHR42981:SF2">
    <property type="entry name" value="PYRUVATE DEHYDROGENASE [UBIQUINONE]"/>
    <property type="match status" value="1"/>
</dbReference>
<evidence type="ECO:0000313" key="4">
    <source>
        <dbReference type="Proteomes" id="UP001500994"/>
    </source>
</evidence>
<feature type="domain" description="Thiamine pyrophosphate enzyme TPP-binding" evidence="2">
    <location>
        <begin position="5"/>
        <end position="62"/>
    </location>
</feature>
<reference evidence="3 4" key="1">
    <citation type="journal article" date="2019" name="Int. J. Syst. Evol. Microbiol.">
        <title>The Global Catalogue of Microorganisms (GCM) 10K type strain sequencing project: providing services to taxonomists for standard genome sequencing and annotation.</title>
        <authorList>
            <consortium name="The Broad Institute Genomics Platform"/>
            <consortium name="The Broad Institute Genome Sequencing Center for Infectious Disease"/>
            <person name="Wu L."/>
            <person name="Ma J."/>
        </authorList>
    </citation>
    <scope>NUCLEOTIDE SEQUENCE [LARGE SCALE GENOMIC DNA]</scope>
    <source>
        <strain evidence="3 4">JCM 16374</strain>
    </source>
</reference>
<dbReference type="PANTHER" id="PTHR42981">
    <property type="entry name" value="PYRUVATE DEHYDROGENASE [UBIQUINONE]"/>
    <property type="match status" value="1"/>
</dbReference>
<protein>
    <recommendedName>
        <fullName evidence="2">Thiamine pyrophosphate enzyme TPP-binding domain-containing protein</fullName>
    </recommendedName>
</protein>
<dbReference type="InterPro" id="IPR047211">
    <property type="entry name" value="POXB-like"/>
</dbReference>
<feature type="region of interest" description="Disordered" evidence="1">
    <location>
        <begin position="55"/>
        <end position="97"/>
    </location>
</feature>
<dbReference type="EMBL" id="BAAARK010000012">
    <property type="protein sequence ID" value="GAA2667211.1"/>
    <property type="molecule type" value="Genomic_DNA"/>
</dbReference>
<name>A0ABN3S7H5_9ACTN</name>
<sequence length="97" mass="10387">MFTVDTGMCNVWAARYITPNGKRRILGSFLHGTMANALPHAIGAQMADRSRQVISMSGDGGLPILPESTPSASSAPVRSAPVSRRHWPSPAPAWWSS</sequence>
<evidence type="ECO:0000313" key="3">
    <source>
        <dbReference type="EMBL" id="GAA2667211.1"/>
    </source>
</evidence>
<comment type="caution">
    <text evidence="3">The sequence shown here is derived from an EMBL/GenBank/DDBJ whole genome shotgun (WGS) entry which is preliminary data.</text>
</comment>
<accession>A0ABN3S7H5</accession>
<gene>
    <name evidence="3" type="ORF">GCM10009864_40980</name>
</gene>
<dbReference type="Proteomes" id="UP001500994">
    <property type="component" value="Unassembled WGS sequence"/>
</dbReference>
<evidence type="ECO:0000259" key="2">
    <source>
        <dbReference type="Pfam" id="PF02775"/>
    </source>
</evidence>
<feature type="compositionally biased region" description="Low complexity" evidence="1">
    <location>
        <begin position="70"/>
        <end position="82"/>
    </location>
</feature>
<dbReference type="InterPro" id="IPR029061">
    <property type="entry name" value="THDP-binding"/>
</dbReference>
<dbReference type="Pfam" id="PF02775">
    <property type="entry name" value="TPP_enzyme_C"/>
    <property type="match status" value="1"/>
</dbReference>
<keyword evidence="4" id="KW-1185">Reference proteome</keyword>
<dbReference type="InterPro" id="IPR011766">
    <property type="entry name" value="TPP_enzyme_TPP-bd"/>
</dbReference>
<evidence type="ECO:0000256" key="1">
    <source>
        <dbReference type="SAM" id="MobiDB-lite"/>
    </source>
</evidence>
<dbReference type="SUPFAM" id="SSF52518">
    <property type="entry name" value="Thiamin diphosphate-binding fold (THDP-binding)"/>
    <property type="match status" value="1"/>
</dbReference>
<proteinExistence type="predicted"/>
<dbReference type="Gene3D" id="3.40.50.970">
    <property type="match status" value="1"/>
</dbReference>
<organism evidence="3 4">
    <name type="scientific">Streptomyces lunalinharesii</name>
    <dbReference type="NCBI Taxonomy" id="333384"/>
    <lineage>
        <taxon>Bacteria</taxon>
        <taxon>Bacillati</taxon>
        <taxon>Actinomycetota</taxon>
        <taxon>Actinomycetes</taxon>
        <taxon>Kitasatosporales</taxon>
        <taxon>Streptomycetaceae</taxon>
        <taxon>Streptomyces</taxon>
    </lineage>
</organism>